<feature type="compositionally biased region" description="Low complexity" evidence="5">
    <location>
        <begin position="310"/>
        <end position="321"/>
    </location>
</feature>
<keyword evidence="3 4" id="KW-0175">Coiled coil</keyword>
<evidence type="ECO:0000313" key="8">
    <source>
        <dbReference type="Proteomes" id="UP000663832"/>
    </source>
</evidence>
<comment type="caution">
    <text evidence="7">The sequence shown here is derived from an EMBL/GenBank/DDBJ whole genome shotgun (WGS) entry which is preliminary data.</text>
</comment>
<dbReference type="OrthoDB" id="6516566at2759"/>
<comment type="similarity">
    <text evidence="1">Belongs to the liprin family. Liprin-beta subfamily.</text>
</comment>
<gene>
    <name evidence="7" type="ORF">QVE165_LOCUS4062</name>
</gene>
<organism evidence="7 8">
    <name type="scientific">Adineta steineri</name>
    <dbReference type="NCBI Taxonomy" id="433720"/>
    <lineage>
        <taxon>Eukaryota</taxon>
        <taxon>Metazoa</taxon>
        <taxon>Spiralia</taxon>
        <taxon>Gnathifera</taxon>
        <taxon>Rotifera</taxon>
        <taxon>Eurotatoria</taxon>
        <taxon>Bdelloidea</taxon>
        <taxon>Adinetida</taxon>
        <taxon>Adinetidae</taxon>
        <taxon>Adineta</taxon>
    </lineage>
</organism>
<evidence type="ECO:0000256" key="4">
    <source>
        <dbReference type="SAM" id="Coils"/>
    </source>
</evidence>
<dbReference type="GO" id="GO:0007528">
    <property type="term" value="P:neuromuscular junction development"/>
    <property type="evidence" value="ECO:0007669"/>
    <property type="project" value="TreeGrafter"/>
</dbReference>
<reference evidence="7" key="1">
    <citation type="submission" date="2021-02" db="EMBL/GenBank/DDBJ databases">
        <authorList>
            <person name="Nowell W R."/>
        </authorList>
    </citation>
    <scope>NUCLEOTIDE SEQUENCE</scope>
</reference>
<feature type="region of interest" description="Disordered" evidence="5">
    <location>
        <begin position="488"/>
        <end position="514"/>
    </location>
</feature>
<feature type="region of interest" description="Disordered" evidence="5">
    <location>
        <begin position="429"/>
        <end position="451"/>
    </location>
</feature>
<name>A0A813SMY2_9BILA</name>
<feature type="region of interest" description="Disordered" evidence="5">
    <location>
        <begin position="310"/>
        <end position="377"/>
    </location>
</feature>
<feature type="compositionally biased region" description="Low complexity" evidence="5">
    <location>
        <begin position="348"/>
        <end position="365"/>
    </location>
</feature>
<dbReference type="CDD" id="cd09566">
    <property type="entry name" value="SAM_liprin-beta1_2_repeat2"/>
    <property type="match status" value="1"/>
</dbReference>
<dbReference type="InterPro" id="IPR037618">
    <property type="entry name" value="LIPB1/2_SAM_2nd"/>
</dbReference>
<dbReference type="GO" id="GO:0048786">
    <property type="term" value="C:presynaptic active zone"/>
    <property type="evidence" value="ECO:0007669"/>
    <property type="project" value="TreeGrafter"/>
</dbReference>
<accession>A0A813SMY2</accession>
<dbReference type="InterPro" id="IPR001660">
    <property type="entry name" value="SAM"/>
</dbReference>
<dbReference type="SMART" id="SM00454">
    <property type="entry name" value="SAM"/>
    <property type="match status" value="3"/>
</dbReference>
<evidence type="ECO:0000256" key="2">
    <source>
        <dbReference type="ARBA" id="ARBA00022737"/>
    </source>
</evidence>
<protein>
    <recommendedName>
        <fullName evidence="6">SAM domain-containing protein</fullName>
    </recommendedName>
</protein>
<dbReference type="Pfam" id="PF00536">
    <property type="entry name" value="SAM_1"/>
    <property type="match status" value="2"/>
</dbReference>
<dbReference type="PANTHER" id="PTHR12587">
    <property type="entry name" value="LAR INTERACTING PROTEIN LIP -RELATED PROTEIN"/>
    <property type="match status" value="1"/>
</dbReference>
<feature type="coiled-coil region" evidence="4">
    <location>
        <begin position="185"/>
        <end position="284"/>
    </location>
</feature>
<evidence type="ECO:0000256" key="1">
    <source>
        <dbReference type="ARBA" id="ARBA00007547"/>
    </source>
</evidence>
<keyword evidence="8" id="KW-1185">Reference proteome</keyword>
<keyword evidence="2" id="KW-0677">Repeat</keyword>
<dbReference type="Gene3D" id="1.10.150.50">
    <property type="entry name" value="Transcription Factor, Ets-1"/>
    <property type="match status" value="3"/>
</dbReference>
<dbReference type="InterPro" id="IPR013761">
    <property type="entry name" value="SAM/pointed_sf"/>
</dbReference>
<dbReference type="Gene3D" id="1.20.5.1160">
    <property type="entry name" value="Vasodilator-stimulated phosphoprotein"/>
    <property type="match status" value="1"/>
</dbReference>
<evidence type="ECO:0000256" key="5">
    <source>
        <dbReference type="SAM" id="MobiDB-lite"/>
    </source>
</evidence>
<dbReference type="FunFam" id="1.10.150.50:FF:000005">
    <property type="entry name" value="Liprin-beta-1 isoform 1"/>
    <property type="match status" value="1"/>
</dbReference>
<feature type="domain" description="SAM" evidence="6">
    <location>
        <begin position="531"/>
        <end position="595"/>
    </location>
</feature>
<dbReference type="SUPFAM" id="SSF47769">
    <property type="entry name" value="SAM/Pointed domain"/>
    <property type="match status" value="3"/>
</dbReference>
<dbReference type="Pfam" id="PF07647">
    <property type="entry name" value="SAM_2"/>
    <property type="match status" value="1"/>
</dbReference>
<dbReference type="InterPro" id="IPR037617">
    <property type="entry name" value="LIPB1/2_SAM_1"/>
</dbReference>
<evidence type="ECO:0000259" key="6">
    <source>
        <dbReference type="PROSITE" id="PS50105"/>
    </source>
</evidence>
<dbReference type="InterPro" id="IPR029515">
    <property type="entry name" value="Liprin"/>
</dbReference>
<proteinExistence type="inferred from homology"/>
<dbReference type="PROSITE" id="PS50105">
    <property type="entry name" value="SAM_DOMAIN"/>
    <property type="match status" value="3"/>
</dbReference>
<dbReference type="EMBL" id="CAJNOM010000015">
    <property type="protein sequence ID" value="CAF0798032.1"/>
    <property type="molecule type" value="Genomic_DNA"/>
</dbReference>
<feature type="domain" description="SAM" evidence="6">
    <location>
        <begin position="607"/>
        <end position="665"/>
    </location>
</feature>
<sequence>MVGMKMGETTKWSNIAFGRIPLKLPTTSMPNVNLSTHSNQINEQILTSSLNNQRYRTELSLNVGNYSFSVKQATIDEMLRDDKHQYFPMESLWDSDRLADKLHRLENERSSLNSQIQLLSEKLELQHDTIYEYEQLQRRTKTKYRNLTTNSSNFYHAHVHQQSPSFIHHDQLQPMIDPSQFLNEINHFKIRLDTLEKERYELEDKVRRLQEENEAYKSRLANGNNDWISSRSTSALNGRVTPLSVAENDIERLKRRIESLVKSNDEKERKIEDLQSQITRYHSITLSSITPINEAELLISSSSNIKKVENSINNNNNNNTNQRPGYEADGDNSDSNSLPSDTSDKDSQPSQKPPSSSSCLLTRSSHNGHDSSINSYQNPLSKLKLDVLQRASSAEPMMTRELTSTPIRDKQPQQQYQQQHQQSAIIRTLTADERMNRPYDQSGYISDGPSQKYSIYKKATSTNLDKSKSSSAKGLKSIFGRIIRTNSGNFREDSEHHSHSPFQRGGLRATTSGGKTSLKPLSALETTFSRWQTEQVVNWLYGIGLGQYASECRKHFKNGLQLLHATPQELEKKIGMRNPLHRKKLQLCLNGLCTRQNEANILDAHWVQKWLDDIGLPQYKEYFVESKIDGRLLNNLTLEDIVYLNITNELHHLSIKRAIQVLRLNGFNPTCIKRRPSPDDKNDMTEIMHWSNHRVMEWLRSIDLSEYAPNLRGSGVCGALIILELRFNASTLAEILSIPMSKTLLRRHLTMRFQELIGNDLQNRKNQYEKSPNYQPLTAHTKIKFSRGLFAHRRTRSTEADDLVCPINENGIPNGISPSLKRFQRKETSLADTVEDEARLIQEKIDTFTAAADKEHTRLVDIQGHGIKHIWYKIRGQLKQRLNEQEKKWLIEFEKCKEEEQRLVAVQEQICSTQNHLHQCEIASEEYIKTKRALDELFERFFAGTTPSYPHEDTMEQNLKREEECLISLQNSHRNLTHIFHLLKKAHRAVVVARRALDDALGMNTIDLLTNSGIIDIFVSSDLAKARNAATKAQQFINEVRHLYPHMAYVGDLHIEQDNLIYNMIFDNIWTDMNMRRKIREALSRISGADAVLARILLQVQQKLNKCKADSKRTSKHVKQLAEEHFNARIAIVRNIIEQPPPYSAM</sequence>
<evidence type="ECO:0000256" key="3">
    <source>
        <dbReference type="ARBA" id="ARBA00023054"/>
    </source>
</evidence>
<dbReference type="PANTHER" id="PTHR12587:SF14">
    <property type="entry name" value="AT31531P"/>
    <property type="match status" value="1"/>
</dbReference>
<feature type="coiled-coil region" evidence="4">
    <location>
        <begin position="95"/>
        <end position="122"/>
    </location>
</feature>
<dbReference type="Proteomes" id="UP000663832">
    <property type="component" value="Unassembled WGS sequence"/>
</dbReference>
<feature type="domain" description="SAM" evidence="6">
    <location>
        <begin position="690"/>
        <end position="759"/>
    </location>
</feature>
<evidence type="ECO:0000313" key="7">
    <source>
        <dbReference type="EMBL" id="CAF0798032.1"/>
    </source>
</evidence>
<dbReference type="AlphaFoldDB" id="A0A813SMY2"/>
<dbReference type="CDD" id="cd09563">
    <property type="entry name" value="SAM_liprin-beta1_2_repeat1"/>
    <property type="match status" value="1"/>
</dbReference>